<dbReference type="Proteomes" id="UP000054771">
    <property type="component" value="Unassembled WGS sequence"/>
</dbReference>
<gene>
    <name evidence="1" type="ORF">ASPCAL14482</name>
</gene>
<accession>A0A0U5HB04</accession>
<dbReference type="OrthoDB" id="4357951at2759"/>
<dbReference type="AlphaFoldDB" id="A0A0U5HB04"/>
<dbReference type="Gene3D" id="1.10.246.220">
    <property type="match status" value="1"/>
</dbReference>
<name>A0A0U5HB04_ASPCI</name>
<proteinExistence type="predicted"/>
<dbReference type="Pfam" id="PF13921">
    <property type="entry name" value="Myb_DNA-bind_6"/>
    <property type="match status" value="1"/>
</dbReference>
<dbReference type="OMA" id="MNWDESS"/>
<dbReference type="EMBL" id="CDMC01000025">
    <property type="protein sequence ID" value="CEL11380.1"/>
    <property type="molecule type" value="Genomic_DNA"/>
</dbReference>
<protein>
    <recommendedName>
        <fullName evidence="3">Myb-like domain-containing protein</fullName>
    </recommendedName>
</protein>
<sequence length="75" mass="8840">MDDTPAPGHNKQYTDEEEQLLTVLKLSGLSWREIETEYNKSVPTDRQRTASALENKWRQLFRQFTNDSTTQFMLC</sequence>
<evidence type="ECO:0008006" key="3">
    <source>
        <dbReference type="Google" id="ProtNLM"/>
    </source>
</evidence>
<evidence type="ECO:0000313" key="2">
    <source>
        <dbReference type="Proteomes" id="UP000054771"/>
    </source>
</evidence>
<organism evidence="1 2">
    <name type="scientific">Aspergillus calidoustus</name>
    <dbReference type="NCBI Taxonomy" id="454130"/>
    <lineage>
        <taxon>Eukaryota</taxon>
        <taxon>Fungi</taxon>
        <taxon>Dikarya</taxon>
        <taxon>Ascomycota</taxon>
        <taxon>Pezizomycotina</taxon>
        <taxon>Eurotiomycetes</taxon>
        <taxon>Eurotiomycetidae</taxon>
        <taxon>Eurotiales</taxon>
        <taxon>Aspergillaceae</taxon>
        <taxon>Aspergillus</taxon>
        <taxon>Aspergillus subgen. Nidulantes</taxon>
    </lineage>
</organism>
<keyword evidence="2" id="KW-1185">Reference proteome</keyword>
<evidence type="ECO:0000313" key="1">
    <source>
        <dbReference type="EMBL" id="CEL11380.1"/>
    </source>
</evidence>
<reference evidence="2" key="1">
    <citation type="journal article" date="2016" name="Genome Announc.">
        <title>Draft genome sequences of fungus Aspergillus calidoustus.</title>
        <authorList>
            <person name="Horn F."/>
            <person name="Linde J."/>
            <person name="Mattern D.J."/>
            <person name="Walther G."/>
            <person name="Guthke R."/>
            <person name="Scherlach K."/>
            <person name="Martin K."/>
            <person name="Brakhage A.A."/>
            <person name="Petzke L."/>
            <person name="Valiante V."/>
        </authorList>
    </citation>
    <scope>NUCLEOTIDE SEQUENCE [LARGE SCALE GENOMIC DNA]</scope>
    <source>
        <strain evidence="2">SF006504</strain>
    </source>
</reference>